<evidence type="ECO:0008006" key="3">
    <source>
        <dbReference type="Google" id="ProtNLM"/>
    </source>
</evidence>
<evidence type="ECO:0000313" key="2">
    <source>
        <dbReference type="Proteomes" id="UP001303046"/>
    </source>
</evidence>
<accession>A0ABR1EQL8</accession>
<keyword evidence="2" id="KW-1185">Reference proteome</keyword>
<protein>
    <recommendedName>
        <fullName evidence="3">Endonuclease/exonuclease/phosphatase domain-containing protein</fullName>
    </recommendedName>
</protein>
<evidence type="ECO:0000313" key="1">
    <source>
        <dbReference type="EMBL" id="KAK6764942.1"/>
    </source>
</evidence>
<proteinExistence type="predicted"/>
<organism evidence="1 2">
    <name type="scientific">Necator americanus</name>
    <name type="common">Human hookworm</name>
    <dbReference type="NCBI Taxonomy" id="51031"/>
    <lineage>
        <taxon>Eukaryota</taxon>
        <taxon>Metazoa</taxon>
        <taxon>Ecdysozoa</taxon>
        <taxon>Nematoda</taxon>
        <taxon>Chromadorea</taxon>
        <taxon>Rhabditida</taxon>
        <taxon>Rhabditina</taxon>
        <taxon>Rhabditomorpha</taxon>
        <taxon>Strongyloidea</taxon>
        <taxon>Ancylostomatidae</taxon>
        <taxon>Bunostominae</taxon>
        <taxon>Necator</taxon>
    </lineage>
</organism>
<dbReference type="EMBL" id="JAVFWL010000006">
    <property type="protein sequence ID" value="KAK6764942.1"/>
    <property type="molecule type" value="Genomic_DNA"/>
</dbReference>
<comment type="caution">
    <text evidence="1">The sequence shown here is derived from an EMBL/GenBank/DDBJ whole genome shotgun (WGS) entry which is preliminary data.</text>
</comment>
<gene>
    <name evidence="1" type="primary">Necator_chrX.g25202</name>
    <name evidence="1" type="ORF">RB195_025036</name>
</gene>
<sequence>MRTLKLQLDYVLGRNIPQSDIRKSRTVWNVTFDSDHRPVLLSFKIRFNKRNRGHALQPKIDVAGLKGEDCRTKFRQRVSIHVGVRTRKKLSDADPFTKCIQDAAKKTLPVLLPVCICGNKTHVQFCILFSWLKSPAHSAGDFNQENVLQGRQLQQDRENEWTSRAEEFERCRRTRTRGKPMLYWNSIAAN</sequence>
<reference evidence="1 2" key="1">
    <citation type="submission" date="2023-08" db="EMBL/GenBank/DDBJ databases">
        <title>A Necator americanus chromosomal reference genome.</title>
        <authorList>
            <person name="Ilik V."/>
            <person name="Petrzelkova K.J."/>
            <person name="Pardy F."/>
            <person name="Fuh T."/>
            <person name="Niatou-Singa F.S."/>
            <person name="Gouil Q."/>
            <person name="Baker L."/>
            <person name="Ritchie M.E."/>
            <person name="Jex A.R."/>
            <person name="Gazzola D."/>
            <person name="Li H."/>
            <person name="Toshio Fujiwara R."/>
            <person name="Zhan B."/>
            <person name="Aroian R.V."/>
            <person name="Pafco B."/>
            <person name="Schwarz E.M."/>
        </authorList>
    </citation>
    <scope>NUCLEOTIDE SEQUENCE [LARGE SCALE GENOMIC DNA]</scope>
    <source>
        <strain evidence="1 2">Aroian</strain>
        <tissue evidence="1">Whole animal</tissue>
    </source>
</reference>
<dbReference type="Proteomes" id="UP001303046">
    <property type="component" value="Unassembled WGS sequence"/>
</dbReference>
<name>A0ABR1EQL8_NECAM</name>